<keyword evidence="9" id="KW-0489">Methyltransferase</keyword>
<feature type="transmembrane region" description="Helical" evidence="10">
    <location>
        <begin position="5"/>
        <end position="23"/>
    </location>
</feature>
<evidence type="ECO:0000259" key="12">
    <source>
        <dbReference type="Pfam" id="PF06750"/>
    </source>
</evidence>
<dbReference type="InterPro" id="IPR000045">
    <property type="entry name" value="Prepilin_IV_endopep_pep"/>
</dbReference>
<evidence type="ECO:0000313" key="13">
    <source>
        <dbReference type="EMBL" id="MCQ1529802.1"/>
    </source>
</evidence>
<evidence type="ECO:0000256" key="5">
    <source>
        <dbReference type="ARBA" id="ARBA00022692"/>
    </source>
</evidence>
<evidence type="ECO:0000259" key="11">
    <source>
        <dbReference type="Pfam" id="PF01478"/>
    </source>
</evidence>
<feature type="transmembrane region" description="Helical" evidence="10">
    <location>
        <begin position="154"/>
        <end position="173"/>
    </location>
</feature>
<evidence type="ECO:0000256" key="9">
    <source>
        <dbReference type="RuleBase" id="RU003794"/>
    </source>
</evidence>
<dbReference type="Gene3D" id="1.20.120.1220">
    <property type="match status" value="1"/>
</dbReference>
<comment type="catalytic activity">
    <reaction evidence="9">
        <text>Typically cleaves a -Gly-|-Phe- bond to release an N-terminal, basic peptide of 5-8 residues from type IV prepilin, and then N-methylates the new N-terminal amino group, the methyl donor being S-adenosyl-L-methionine.</text>
        <dbReference type="EC" id="3.4.23.43"/>
    </reaction>
</comment>
<evidence type="ECO:0000256" key="10">
    <source>
        <dbReference type="SAM" id="Phobius"/>
    </source>
</evidence>
<feature type="transmembrane region" description="Helical" evidence="10">
    <location>
        <begin position="122"/>
        <end position="142"/>
    </location>
</feature>
<feature type="transmembrane region" description="Helical" evidence="10">
    <location>
        <begin position="225"/>
        <end position="249"/>
    </location>
</feature>
<dbReference type="RefSeq" id="WP_255227321.1">
    <property type="nucleotide sequence ID" value="NZ_JAJEKE010000007.1"/>
</dbReference>
<keyword evidence="9" id="KW-0808">Transferase</keyword>
<keyword evidence="5 9" id="KW-0812">Transmembrane</keyword>
<comment type="similarity">
    <text evidence="2 8">Belongs to the peptidase A24 family.</text>
</comment>
<evidence type="ECO:0000256" key="8">
    <source>
        <dbReference type="RuleBase" id="RU003793"/>
    </source>
</evidence>
<dbReference type="Pfam" id="PF06750">
    <property type="entry name" value="A24_N_bact"/>
    <property type="match status" value="1"/>
</dbReference>
<dbReference type="Pfam" id="PF01478">
    <property type="entry name" value="Peptidase_A24"/>
    <property type="match status" value="1"/>
</dbReference>
<dbReference type="EC" id="3.4.23.43" evidence="9"/>
<dbReference type="EMBL" id="JAJEKE010000007">
    <property type="protein sequence ID" value="MCQ1529802.1"/>
    <property type="molecule type" value="Genomic_DNA"/>
</dbReference>
<keyword evidence="9" id="KW-0378">Hydrolase</keyword>
<keyword evidence="6 10" id="KW-1133">Transmembrane helix</keyword>
<evidence type="ECO:0000256" key="6">
    <source>
        <dbReference type="ARBA" id="ARBA00022989"/>
    </source>
</evidence>
<keyword evidence="9" id="KW-0511">Multifunctional enzyme</keyword>
<comment type="subcellular location">
    <subcellularLocation>
        <location evidence="1">Cell inner membrane</location>
        <topology evidence="1">Multi-pass membrane protein</topology>
    </subcellularLocation>
    <subcellularLocation>
        <location evidence="9">Cell membrane</location>
        <topology evidence="9">Multi-pass membrane protein</topology>
    </subcellularLocation>
</comment>
<dbReference type="PANTHER" id="PTHR30487">
    <property type="entry name" value="TYPE 4 PREPILIN-LIKE PROTEINS LEADER PEPTIDE-PROCESSING ENZYME"/>
    <property type="match status" value="1"/>
</dbReference>
<evidence type="ECO:0000256" key="1">
    <source>
        <dbReference type="ARBA" id="ARBA00004429"/>
    </source>
</evidence>
<dbReference type="Proteomes" id="UP001651880">
    <property type="component" value="Unassembled WGS sequence"/>
</dbReference>
<feature type="transmembrane region" description="Helical" evidence="10">
    <location>
        <begin position="71"/>
        <end position="90"/>
    </location>
</feature>
<keyword evidence="7 10" id="KW-0472">Membrane</keyword>
<evidence type="ECO:0000256" key="3">
    <source>
        <dbReference type="ARBA" id="ARBA00022475"/>
    </source>
</evidence>
<feature type="domain" description="Prepilin peptidase A24 N-terminal" evidence="12">
    <location>
        <begin position="8"/>
        <end position="90"/>
    </location>
</feature>
<dbReference type="InterPro" id="IPR014032">
    <property type="entry name" value="Peptidase_A24A_bac"/>
</dbReference>
<comment type="caution">
    <text evidence="13">The sequence shown here is derived from an EMBL/GenBank/DDBJ whole genome shotgun (WGS) entry which is preliminary data.</text>
</comment>
<keyword evidence="9" id="KW-0645">Protease</keyword>
<reference evidence="13 14" key="1">
    <citation type="submission" date="2021-10" db="EMBL/GenBank/DDBJ databases">
        <title>Lutispora strain m25 sp. nov., a thermophilic, non-spore-forming bacterium isolated from a lab-scale methanogenic bioreactor digesting anaerobic sludge.</title>
        <authorList>
            <person name="El Houari A."/>
            <person name="Mcdonald J."/>
        </authorList>
    </citation>
    <scope>NUCLEOTIDE SEQUENCE [LARGE SCALE GENOMIC DNA]</scope>
    <source>
        <strain evidence="14">m25</strain>
    </source>
</reference>
<protein>
    <recommendedName>
        <fullName evidence="9">Prepilin leader peptidase/N-methyltransferase</fullName>
        <ecNumber evidence="9">2.1.1.-</ecNumber>
        <ecNumber evidence="9">3.4.23.43</ecNumber>
    </recommendedName>
</protein>
<keyword evidence="14" id="KW-1185">Reference proteome</keyword>
<evidence type="ECO:0000256" key="2">
    <source>
        <dbReference type="ARBA" id="ARBA00005801"/>
    </source>
</evidence>
<evidence type="ECO:0000313" key="14">
    <source>
        <dbReference type="Proteomes" id="UP001651880"/>
    </source>
</evidence>
<sequence length="255" mass="28616">MYILIFTLGIIIGSFLNVCIYRIPREESIVFPSSHCTYCSHPLAWYDLIPILSFLFLRGKCRYCGGAISPRYPIVELLNGIIYLLIFYHFGLSIDFIFFGFIISILIVISFIDYYHQIIPDSLILMILALSIIHKALIYFIYKAPISFFDSISGFAGAGALFIIIALVSNGGMGGGDIKLIAVMGFILGLKKTLLNILLSFLIGAVFSIFLLLSGKKGRKDAIPFGPFICISFFITLLYGENIIDWYILKLILQK</sequence>
<feature type="domain" description="Prepilin type IV endopeptidase peptidase" evidence="11">
    <location>
        <begin position="101"/>
        <end position="209"/>
    </location>
</feature>
<keyword evidence="3" id="KW-1003">Cell membrane</keyword>
<evidence type="ECO:0000256" key="7">
    <source>
        <dbReference type="ARBA" id="ARBA00023136"/>
    </source>
</evidence>
<proteinExistence type="inferred from homology"/>
<evidence type="ECO:0000256" key="4">
    <source>
        <dbReference type="ARBA" id="ARBA00022519"/>
    </source>
</evidence>
<accession>A0ABT1NEX1</accession>
<gene>
    <name evidence="13" type="ORF">LJD61_09630</name>
</gene>
<dbReference type="PRINTS" id="PR00864">
    <property type="entry name" value="PREPILNPTASE"/>
</dbReference>
<dbReference type="InterPro" id="IPR010627">
    <property type="entry name" value="Prepilin_pept_A24_N"/>
</dbReference>
<keyword evidence="4" id="KW-0997">Cell inner membrane</keyword>
<organism evidence="13 14">
    <name type="scientific">Lutispora saccharofermentans</name>
    <dbReference type="NCBI Taxonomy" id="3024236"/>
    <lineage>
        <taxon>Bacteria</taxon>
        <taxon>Bacillati</taxon>
        <taxon>Bacillota</taxon>
        <taxon>Clostridia</taxon>
        <taxon>Lutisporales</taxon>
        <taxon>Lutisporaceae</taxon>
        <taxon>Lutispora</taxon>
    </lineage>
</organism>
<feature type="transmembrane region" description="Helical" evidence="10">
    <location>
        <begin position="96"/>
        <end position="115"/>
    </location>
</feature>
<dbReference type="PANTHER" id="PTHR30487:SF0">
    <property type="entry name" value="PREPILIN LEADER PEPTIDASE_N-METHYLTRANSFERASE-RELATED"/>
    <property type="match status" value="1"/>
</dbReference>
<name>A0ABT1NEX1_9FIRM</name>
<dbReference type="InterPro" id="IPR050882">
    <property type="entry name" value="Prepilin_peptidase/N-MTase"/>
</dbReference>
<dbReference type="EC" id="2.1.1.-" evidence="9"/>
<feature type="transmembrane region" description="Helical" evidence="10">
    <location>
        <begin position="194"/>
        <end position="213"/>
    </location>
</feature>
<comment type="function">
    <text evidence="9">Plays an essential role in type IV pili and type II pseudopili formation by proteolytically removing the leader sequence from substrate proteins and subsequently monomethylating the alpha-amino group of the newly exposed N-terminal phenylalanine.</text>
</comment>